<dbReference type="Pfam" id="PF17862">
    <property type="entry name" value="AAA_lid_3"/>
    <property type="match status" value="1"/>
</dbReference>
<keyword evidence="4 14" id="KW-0812">Transmembrane</keyword>
<evidence type="ECO:0000256" key="14">
    <source>
        <dbReference type="HAMAP-Rule" id="MF_01458"/>
    </source>
</evidence>
<evidence type="ECO:0000256" key="16">
    <source>
        <dbReference type="SAM" id="MobiDB-lite"/>
    </source>
</evidence>
<keyword evidence="18" id="KW-0131">Cell cycle</keyword>
<dbReference type="SUPFAM" id="SSF52540">
    <property type="entry name" value="P-loop containing nucleoside triphosphate hydrolases"/>
    <property type="match status" value="1"/>
</dbReference>
<keyword evidence="3 14" id="KW-0645">Protease</keyword>
<dbReference type="InterPro" id="IPR003959">
    <property type="entry name" value="ATPase_AAA_core"/>
</dbReference>
<dbReference type="GO" id="GO:0005524">
    <property type="term" value="F:ATP binding"/>
    <property type="evidence" value="ECO:0007669"/>
    <property type="project" value="UniProtKB-UniRule"/>
</dbReference>
<reference evidence="18 19" key="1">
    <citation type="submission" date="2016-10" db="EMBL/GenBank/DDBJ databases">
        <title>Silvanigrella aquatica sp. nov., isolated from a freshwater lake located in the Black Forest, Germany, description of Silvanigrellaceae fam. nov., Silvanigrellales ord. nov., reclassification of the order Bdellovibrionales in the class Oligoflexia, reclassification of the families Bacteriovoracaceae and Halobacteriovoraceae in the new order Bacteriovoracales ord. nov., and reclassification of the family Pseudobacteriovoracaceae in the order Oligoflexiales.</title>
        <authorList>
            <person name="Hahn M.W."/>
            <person name="Schmidt J."/>
            <person name="Koll U."/>
            <person name="Rohde M."/>
            <person name="Verbag S."/>
            <person name="Pitt A."/>
            <person name="Nakai R."/>
            <person name="Naganuma T."/>
            <person name="Lang E."/>
        </authorList>
    </citation>
    <scope>NUCLEOTIDE SEQUENCE [LARGE SCALE GENOMIC DNA]</scope>
    <source>
        <strain evidence="18 19">MWH-Nonnen-W8red</strain>
    </source>
</reference>
<dbReference type="Proteomes" id="UP000184731">
    <property type="component" value="Chromosome"/>
</dbReference>
<protein>
    <recommendedName>
        <fullName evidence="14">ATP-dependent zinc metalloprotease FtsH</fullName>
        <ecNumber evidence="14">3.4.24.-</ecNumber>
    </recommendedName>
</protein>
<dbReference type="FunFam" id="1.10.8.60:FF:000001">
    <property type="entry name" value="ATP-dependent zinc metalloprotease FtsH"/>
    <property type="match status" value="1"/>
</dbReference>
<dbReference type="HAMAP" id="MF_01458">
    <property type="entry name" value="FtsH"/>
    <property type="match status" value="1"/>
</dbReference>
<dbReference type="SUPFAM" id="SSF140990">
    <property type="entry name" value="FtsH protease domain-like"/>
    <property type="match status" value="1"/>
</dbReference>
<keyword evidence="12 14" id="KW-0472">Membrane</keyword>
<keyword evidence="18" id="KW-0132">Cell division</keyword>
<dbReference type="PANTHER" id="PTHR23076">
    <property type="entry name" value="METALLOPROTEASE M41 FTSH"/>
    <property type="match status" value="1"/>
</dbReference>
<evidence type="ECO:0000259" key="17">
    <source>
        <dbReference type="SMART" id="SM00382"/>
    </source>
</evidence>
<dbReference type="STRING" id="1915309.AXG55_01100"/>
<dbReference type="KEGG" id="saqi:AXG55_01100"/>
<evidence type="ECO:0000256" key="12">
    <source>
        <dbReference type="ARBA" id="ARBA00023136"/>
    </source>
</evidence>
<dbReference type="InterPro" id="IPR000642">
    <property type="entry name" value="Peptidase_M41"/>
</dbReference>
<dbReference type="EMBL" id="CP017834">
    <property type="protein sequence ID" value="APJ02604.1"/>
    <property type="molecule type" value="Genomic_DNA"/>
</dbReference>
<evidence type="ECO:0000256" key="13">
    <source>
        <dbReference type="ARBA" id="ARBA00061570"/>
    </source>
</evidence>
<dbReference type="Gene3D" id="1.10.8.60">
    <property type="match status" value="1"/>
</dbReference>
<organism evidence="18 19">
    <name type="scientific">Silvanigrella aquatica</name>
    <dbReference type="NCBI Taxonomy" id="1915309"/>
    <lineage>
        <taxon>Bacteria</taxon>
        <taxon>Pseudomonadati</taxon>
        <taxon>Bdellovibrionota</taxon>
        <taxon>Oligoflexia</taxon>
        <taxon>Silvanigrellales</taxon>
        <taxon>Silvanigrellaceae</taxon>
        <taxon>Silvanigrella</taxon>
    </lineage>
</organism>
<dbReference type="InterPro" id="IPR037219">
    <property type="entry name" value="Peptidase_M41-like"/>
</dbReference>
<feature type="region of interest" description="Disordered" evidence="16">
    <location>
        <begin position="614"/>
        <end position="653"/>
    </location>
</feature>
<sequence>MGKESWVKAALVWAAIIILFVLSFKFLYKPHEDVQKTYPQFQSYVEKAAGDPQSILSVSIRSDNLRGDEITAKLKDNTSVITYAPADDGVRAQLRKDLEGKKIPINYEKPDEGSMWINFLTMWLPLIIIVVFMLLFLRNMQGAGGKAMSFGKSRAKLQSDSANKVTFKDVAGIEEVKQECSEIVAFLKDHKKFQDIGARIPKGVLMMGAPGTGKTLLARAIAGEAGVPFFTISGSDFVEMFVGVGASRVRDLFENAKKNSPCIIFIDEIDAVGRHRGAGVGGGHDEREQTLNQLLVEMDGFEANDAVIVIAATNRPDVLDPALLRPGRFDRRVMVGLPDVRGRKEILGVHMKKIRHTEDINVERIALGTPGFSGADLENLCNEAALMAARNGMKRVTEKDFEAAKDKILMGPERRSAVLPKETIKVTAYHEAGHALVSHFLKSRENVHKITVIPRGQALGVTAYLPKEDVYGYSKEDLLTKIAFAMGGRAAEEIKFSQFTTGASNDIQQATELARRMVCQFGMSRLGPINFGQKSENPFLGRDWGESRNYSETLAHEIDMEVSKIINTQYELAKQVLIDHMDVFERVSNILLEVETLDSEEFLAVVDTEATSEQIKEMQAKKISSGNSEGDQGGTKAEQASTINSLNTTPTPA</sequence>
<comment type="cofactor">
    <cofactor evidence="14">
        <name>Zn(2+)</name>
        <dbReference type="ChEBI" id="CHEBI:29105"/>
    </cofactor>
    <text evidence="14">Binds 1 zinc ion per subunit.</text>
</comment>
<dbReference type="Pfam" id="PF01434">
    <property type="entry name" value="Peptidase_M41"/>
    <property type="match status" value="1"/>
</dbReference>
<dbReference type="GO" id="GO:0008270">
    <property type="term" value="F:zinc ion binding"/>
    <property type="evidence" value="ECO:0007669"/>
    <property type="project" value="UniProtKB-UniRule"/>
</dbReference>
<keyword evidence="11 14" id="KW-0482">Metalloprotease</keyword>
<evidence type="ECO:0000256" key="2">
    <source>
        <dbReference type="ARBA" id="ARBA00010044"/>
    </source>
</evidence>
<dbReference type="Pfam" id="PF00004">
    <property type="entry name" value="AAA"/>
    <property type="match status" value="1"/>
</dbReference>
<dbReference type="Gene3D" id="1.20.58.760">
    <property type="entry name" value="Peptidase M41"/>
    <property type="match status" value="1"/>
</dbReference>
<accession>A0A1L4CXD0</accession>
<dbReference type="NCBIfam" id="TIGR01241">
    <property type="entry name" value="FtsH_fam"/>
    <property type="match status" value="1"/>
</dbReference>
<keyword evidence="14" id="KW-1003">Cell membrane</keyword>
<evidence type="ECO:0000313" key="18">
    <source>
        <dbReference type="EMBL" id="APJ02604.1"/>
    </source>
</evidence>
<name>A0A1L4CXD0_9BACT</name>
<feature type="active site" evidence="14">
    <location>
        <position position="431"/>
    </location>
</feature>
<dbReference type="GO" id="GO:0006508">
    <property type="term" value="P:proteolysis"/>
    <property type="evidence" value="ECO:0007669"/>
    <property type="project" value="UniProtKB-KW"/>
</dbReference>
<evidence type="ECO:0000256" key="6">
    <source>
        <dbReference type="ARBA" id="ARBA00022741"/>
    </source>
</evidence>
<comment type="subunit">
    <text evidence="14">Homohexamer.</text>
</comment>
<dbReference type="RefSeq" id="WP_148696313.1">
    <property type="nucleotide sequence ID" value="NZ_CP017834.1"/>
</dbReference>
<dbReference type="InterPro" id="IPR005936">
    <property type="entry name" value="FtsH"/>
</dbReference>
<comment type="similarity">
    <text evidence="2 14">In the C-terminal section; belongs to the peptidase M41 family.</text>
</comment>
<dbReference type="GO" id="GO:0004222">
    <property type="term" value="F:metalloendopeptidase activity"/>
    <property type="evidence" value="ECO:0007669"/>
    <property type="project" value="InterPro"/>
</dbReference>
<dbReference type="GO" id="GO:0030163">
    <property type="term" value="P:protein catabolic process"/>
    <property type="evidence" value="ECO:0007669"/>
    <property type="project" value="UniProtKB-UniRule"/>
</dbReference>
<dbReference type="OrthoDB" id="5287470at2"/>
<comment type="function">
    <text evidence="14">Acts as a processive, ATP-dependent zinc metallopeptidase for both cytoplasmic and membrane proteins. Plays a role in the quality control of integral membrane proteins.</text>
</comment>
<evidence type="ECO:0000256" key="1">
    <source>
        <dbReference type="ARBA" id="ARBA00004370"/>
    </source>
</evidence>
<dbReference type="PROSITE" id="PS00674">
    <property type="entry name" value="AAA"/>
    <property type="match status" value="1"/>
</dbReference>
<keyword evidence="5 14" id="KW-0479">Metal-binding</keyword>
<dbReference type="FunFam" id="3.40.50.300:FF:000001">
    <property type="entry name" value="ATP-dependent zinc metalloprotease FtsH"/>
    <property type="match status" value="1"/>
</dbReference>
<dbReference type="FunFam" id="1.20.58.760:FF:000001">
    <property type="entry name" value="ATP-dependent zinc metalloprotease FtsH"/>
    <property type="match status" value="1"/>
</dbReference>
<feature type="domain" description="AAA+ ATPase" evidence="17">
    <location>
        <begin position="200"/>
        <end position="339"/>
    </location>
</feature>
<evidence type="ECO:0000256" key="9">
    <source>
        <dbReference type="ARBA" id="ARBA00022840"/>
    </source>
</evidence>
<evidence type="ECO:0000256" key="8">
    <source>
        <dbReference type="ARBA" id="ARBA00022833"/>
    </source>
</evidence>
<evidence type="ECO:0000256" key="3">
    <source>
        <dbReference type="ARBA" id="ARBA00022670"/>
    </source>
</evidence>
<feature type="compositionally biased region" description="Polar residues" evidence="16">
    <location>
        <begin position="638"/>
        <end position="653"/>
    </location>
</feature>
<evidence type="ECO:0000256" key="7">
    <source>
        <dbReference type="ARBA" id="ARBA00022801"/>
    </source>
</evidence>
<dbReference type="PANTHER" id="PTHR23076:SF97">
    <property type="entry name" value="ATP-DEPENDENT ZINC METALLOPROTEASE YME1L1"/>
    <property type="match status" value="1"/>
</dbReference>
<keyword evidence="10 14" id="KW-1133">Transmembrane helix</keyword>
<dbReference type="InterPro" id="IPR003960">
    <property type="entry name" value="ATPase_AAA_CS"/>
</dbReference>
<dbReference type="GO" id="GO:0016887">
    <property type="term" value="F:ATP hydrolysis activity"/>
    <property type="evidence" value="ECO:0007669"/>
    <property type="project" value="UniProtKB-UniRule"/>
</dbReference>
<gene>
    <name evidence="14" type="primary">ftsH</name>
    <name evidence="18" type="ORF">AXG55_01100</name>
</gene>
<feature type="binding site" evidence="14">
    <location>
        <position position="506"/>
    </location>
    <ligand>
        <name>Zn(2+)</name>
        <dbReference type="ChEBI" id="CHEBI:29105"/>
        <note>catalytic</note>
    </ligand>
</feature>
<evidence type="ECO:0000313" key="19">
    <source>
        <dbReference type="Proteomes" id="UP000184731"/>
    </source>
</evidence>
<keyword evidence="7 14" id="KW-0378">Hydrolase</keyword>
<evidence type="ECO:0000256" key="4">
    <source>
        <dbReference type="ARBA" id="ARBA00022692"/>
    </source>
</evidence>
<dbReference type="EC" id="3.4.24.-" evidence="14"/>
<evidence type="ECO:0000256" key="5">
    <source>
        <dbReference type="ARBA" id="ARBA00022723"/>
    </source>
</evidence>
<comment type="similarity">
    <text evidence="13 14">In the central section; belongs to the AAA ATPase family.</text>
</comment>
<keyword evidence="8 14" id="KW-0862">Zinc</keyword>
<keyword evidence="9 14" id="KW-0067">ATP-binding</keyword>
<feature type="binding site" evidence="14">
    <location>
        <begin position="208"/>
        <end position="215"/>
    </location>
    <ligand>
        <name>ATP</name>
        <dbReference type="ChEBI" id="CHEBI:30616"/>
    </ligand>
</feature>
<comment type="similarity">
    <text evidence="15">Belongs to the AAA ATPase family.</text>
</comment>
<evidence type="ECO:0000256" key="15">
    <source>
        <dbReference type="RuleBase" id="RU003651"/>
    </source>
</evidence>
<feature type="binding site" evidence="14">
    <location>
        <position position="430"/>
    </location>
    <ligand>
        <name>Zn(2+)</name>
        <dbReference type="ChEBI" id="CHEBI:29105"/>
        <note>catalytic</note>
    </ligand>
</feature>
<dbReference type="GO" id="GO:0051301">
    <property type="term" value="P:cell division"/>
    <property type="evidence" value="ECO:0007669"/>
    <property type="project" value="UniProtKB-KW"/>
</dbReference>
<dbReference type="CDD" id="cd19501">
    <property type="entry name" value="RecA-like_FtsH"/>
    <property type="match status" value="1"/>
</dbReference>
<keyword evidence="6 14" id="KW-0547">Nucleotide-binding</keyword>
<dbReference type="InterPro" id="IPR041569">
    <property type="entry name" value="AAA_lid_3"/>
</dbReference>
<proteinExistence type="inferred from homology"/>
<dbReference type="InterPro" id="IPR027417">
    <property type="entry name" value="P-loop_NTPase"/>
</dbReference>
<evidence type="ECO:0000256" key="11">
    <source>
        <dbReference type="ARBA" id="ARBA00023049"/>
    </source>
</evidence>
<evidence type="ECO:0000256" key="10">
    <source>
        <dbReference type="ARBA" id="ARBA00022989"/>
    </source>
</evidence>
<dbReference type="InterPro" id="IPR003593">
    <property type="entry name" value="AAA+_ATPase"/>
</dbReference>
<comment type="subcellular location">
    <subcellularLocation>
        <location evidence="14">Cell membrane</location>
        <topology evidence="14">Multi-pass membrane protein</topology>
        <orientation evidence="14">Cytoplasmic side</orientation>
    </subcellularLocation>
    <subcellularLocation>
        <location evidence="1">Membrane</location>
    </subcellularLocation>
</comment>
<dbReference type="SMART" id="SM00382">
    <property type="entry name" value="AAA"/>
    <property type="match status" value="1"/>
</dbReference>
<feature type="transmembrane region" description="Helical" evidence="14">
    <location>
        <begin position="116"/>
        <end position="137"/>
    </location>
</feature>
<dbReference type="GO" id="GO:0004176">
    <property type="term" value="F:ATP-dependent peptidase activity"/>
    <property type="evidence" value="ECO:0007669"/>
    <property type="project" value="InterPro"/>
</dbReference>
<feature type="transmembrane region" description="Helical" evidence="14">
    <location>
        <begin position="6"/>
        <end position="28"/>
    </location>
</feature>
<dbReference type="GO" id="GO:0005886">
    <property type="term" value="C:plasma membrane"/>
    <property type="evidence" value="ECO:0007669"/>
    <property type="project" value="UniProtKB-SubCell"/>
</dbReference>
<feature type="binding site" evidence="14">
    <location>
        <position position="434"/>
    </location>
    <ligand>
        <name>Zn(2+)</name>
        <dbReference type="ChEBI" id="CHEBI:29105"/>
        <note>catalytic</note>
    </ligand>
</feature>
<dbReference type="AlphaFoldDB" id="A0A1L4CXD0"/>
<keyword evidence="19" id="KW-1185">Reference proteome</keyword>
<dbReference type="Gene3D" id="3.40.50.300">
    <property type="entry name" value="P-loop containing nucleotide triphosphate hydrolases"/>
    <property type="match status" value="1"/>
</dbReference>